<feature type="compositionally biased region" description="Polar residues" evidence="1">
    <location>
        <begin position="223"/>
        <end position="241"/>
    </location>
</feature>
<organism evidence="2 3">
    <name type="scientific">Microctonus aethiopoides</name>
    <dbReference type="NCBI Taxonomy" id="144406"/>
    <lineage>
        <taxon>Eukaryota</taxon>
        <taxon>Metazoa</taxon>
        <taxon>Ecdysozoa</taxon>
        <taxon>Arthropoda</taxon>
        <taxon>Hexapoda</taxon>
        <taxon>Insecta</taxon>
        <taxon>Pterygota</taxon>
        <taxon>Neoptera</taxon>
        <taxon>Endopterygota</taxon>
        <taxon>Hymenoptera</taxon>
        <taxon>Apocrita</taxon>
        <taxon>Ichneumonoidea</taxon>
        <taxon>Braconidae</taxon>
        <taxon>Euphorinae</taxon>
        <taxon>Microctonus</taxon>
    </lineage>
</organism>
<evidence type="ECO:0000313" key="2">
    <source>
        <dbReference type="EMBL" id="KAK0174141.1"/>
    </source>
</evidence>
<reference evidence="2" key="2">
    <citation type="submission" date="2023-03" db="EMBL/GenBank/DDBJ databases">
        <authorList>
            <person name="Inwood S.N."/>
            <person name="Skelly J.G."/>
            <person name="Guhlin J."/>
            <person name="Harrop T.W.R."/>
            <person name="Goldson S.G."/>
            <person name="Dearden P.K."/>
        </authorList>
    </citation>
    <scope>NUCLEOTIDE SEQUENCE</scope>
    <source>
        <strain evidence="2">Irish</strain>
        <tissue evidence="2">Whole body</tissue>
    </source>
</reference>
<dbReference type="Proteomes" id="UP001168990">
    <property type="component" value="Unassembled WGS sequence"/>
</dbReference>
<dbReference type="AlphaFoldDB" id="A0AA39FR89"/>
<keyword evidence="3" id="KW-1185">Reference proteome</keyword>
<feature type="region of interest" description="Disordered" evidence="1">
    <location>
        <begin position="223"/>
        <end position="257"/>
    </location>
</feature>
<comment type="caution">
    <text evidence="2">The sequence shown here is derived from an EMBL/GenBank/DDBJ whole genome shotgun (WGS) entry which is preliminary data.</text>
</comment>
<reference evidence="2" key="1">
    <citation type="journal article" date="2023" name="bioRxiv">
        <title>Scaffold-level genome assemblies of two parasitoid biocontrol wasps reveal the parthenogenesis mechanism and an associated novel virus.</title>
        <authorList>
            <person name="Inwood S."/>
            <person name="Skelly J."/>
            <person name="Guhlin J."/>
            <person name="Harrop T."/>
            <person name="Goldson S."/>
            <person name="Dearden P."/>
        </authorList>
    </citation>
    <scope>NUCLEOTIDE SEQUENCE</scope>
    <source>
        <strain evidence="2">Irish</strain>
        <tissue evidence="2">Whole body</tissue>
    </source>
</reference>
<dbReference type="EMBL" id="JAQQBS010000002">
    <property type="protein sequence ID" value="KAK0174141.1"/>
    <property type="molecule type" value="Genomic_DNA"/>
</dbReference>
<sequence>MTSRKLVVKADVKINKLAPQHPRVSKKKSYYNLVERAKINQSLEEIESEHPTVRKTVGSIKITDVEFSEGDYEVNHEEMPSEIIFEERPNFPSYLFDAEPTKFDEITDGDLIKSIENEFKLFKLSATKKKIDLLNITMKKLFPKVVTKRVTIEKSISNRPNELLPVDEFKKLQERYLREGIIPDSQFNNEHEFEDIKSRLPQDYSGNKSHLYQNPHLQKIIDNLNSSTGSDELSHANQSNERSSDEKPRKSILHSNKYSKDRFEIDQVFSDFSLQNKTISMKKK</sequence>
<evidence type="ECO:0000313" key="3">
    <source>
        <dbReference type="Proteomes" id="UP001168990"/>
    </source>
</evidence>
<name>A0AA39FR89_9HYME</name>
<protein>
    <submittedName>
        <fullName evidence="2">Uncharacterized protein</fullName>
    </submittedName>
</protein>
<gene>
    <name evidence="2" type="ORF">PV328_007250</name>
</gene>
<accession>A0AA39FR89</accession>
<proteinExistence type="predicted"/>
<evidence type="ECO:0000256" key="1">
    <source>
        <dbReference type="SAM" id="MobiDB-lite"/>
    </source>
</evidence>